<dbReference type="Pfam" id="PF06827">
    <property type="entry name" value="zf-FPG_IleRS"/>
    <property type="match status" value="1"/>
</dbReference>
<dbReference type="SUPFAM" id="SSF50677">
    <property type="entry name" value="ValRS/IleRS/LeuRS editing domain"/>
    <property type="match status" value="1"/>
</dbReference>
<dbReference type="InterPro" id="IPR010663">
    <property type="entry name" value="Znf_FPG/IleRS"/>
</dbReference>
<dbReference type="InterPro" id="IPR050081">
    <property type="entry name" value="Ile-tRNA_ligase"/>
</dbReference>
<comment type="cofactor">
    <cofactor evidence="12">
        <name>Zn(2+)</name>
        <dbReference type="ChEBI" id="CHEBI:29105"/>
    </cofactor>
    <text evidence="12">Binds 1 zinc ion per subunit.</text>
</comment>
<evidence type="ECO:0000256" key="7">
    <source>
        <dbReference type="ARBA" id="ARBA00022840"/>
    </source>
</evidence>
<dbReference type="NCBIfam" id="TIGR00392">
    <property type="entry name" value="ileS"/>
    <property type="match status" value="1"/>
</dbReference>
<dbReference type="RefSeq" id="WP_306679779.1">
    <property type="nucleotide sequence ID" value="NZ_JAVDBT010000005.1"/>
</dbReference>
<feature type="short sequence motif" description="'HIGH' region" evidence="12">
    <location>
        <begin position="66"/>
        <end position="76"/>
    </location>
</feature>
<keyword evidence="17" id="KW-1185">Reference proteome</keyword>
<keyword evidence="5 12" id="KW-0547">Nucleotide-binding</keyword>
<comment type="caution">
    <text evidence="16">The sequence shown here is derived from an EMBL/GenBank/DDBJ whole genome shotgun (WGS) entry which is preliminary data.</text>
</comment>
<dbReference type="InterPro" id="IPR014729">
    <property type="entry name" value="Rossmann-like_a/b/a_fold"/>
</dbReference>
<feature type="binding site" evidence="12">
    <location>
        <position position="942"/>
    </location>
    <ligand>
        <name>Zn(2+)</name>
        <dbReference type="ChEBI" id="CHEBI:29105"/>
    </ligand>
</feature>
<feature type="domain" description="Methionyl/Valyl/Leucyl/Isoleucyl-tRNA synthetase anticodon-binding" evidence="15">
    <location>
        <begin position="730"/>
        <end position="880"/>
    </location>
</feature>
<evidence type="ECO:0000256" key="5">
    <source>
        <dbReference type="ARBA" id="ARBA00022741"/>
    </source>
</evidence>
<dbReference type="PANTHER" id="PTHR42765">
    <property type="entry name" value="SOLEUCYL-TRNA SYNTHETASE"/>
    <property type="match status" value="1"/>
</dbReference>
<dbReference type="Pfam" id="PF08264">
    <property type="entry name" value="Anticodon_1"/>
    <property type="match status" value="1"/>
</dbReference>
<dbReference type="PRINTS" id="PR00984">
    <property type="entry name" value="TRNASYNTHILE"/>
</dbReference>
<feature type="binding site" evidence="12">
    <location>
        <position position="607"/>
    </location>
    <ligand>
        <name>L-isoleucyl-5'-AMP</name>
        <dbReference type="ChEBI" id="CHEBI:178002"/>
    </ligand>
</feature>
<evidence type="ECO:0000256" key="4">
    <source>
        <dbReference type="ARBA" id="ARBA00022723"/>
    </source>
</evidence>
<comment type="catalytic activity">
    <reaction evidence="11 12">
        <text>tRNA(Ile) + L-isoleucine + ATP = L-isoleucyl-tRNA(Ile) + AMP + diphosphate</text>
        <dbReference type="Rhea" id="RHEA:11060"/>
        <dbReference type="Rhea" id="RHEA-COMP:9666"/>
        <dbReference type="Rhea" id="RHEA-COMP:9695"/>
        <dbReference type="ChEBI" id="CHEBI:30616"/>
        <dbReference type="ChEBI" id="CHEBI:33019"/>
        <dbReference type="ChEBI" id="CHEBI:58045"/>
        <dbReference type="ChEBI" id="CHEBI:78442"/>
        <dbReference type="ChEBI" id="CHEBI:78528"/>
        <dbReference type="ChEBI" id="CHEBI:456215"/>
        <dbReference type="EC" id="6.1.1.5"/>
    </reaction>
</comment>
<comment type="subcellular location">
    <subcellularLocation>
        <location evidence="12">Cytoplasm</location>
    </subcellularLocation>
</comment>
<dbReference type="EC" id="6.1.1.5" evidence="12"/>
<keyword evidence="2 12" id="KW-0963">Cytoplasm</keyword>
<keyword evidence="4 12" id="KW-0479">Metal-binding</keyword>
<name>A0ABU0VWE8_9RHOB</name>
<dbReference type="EMBL" id="JAVDBT010000005">
    <property type="protein sequence ID" value="MDQ2066084.1"/>
    <property type="molecule type" value="Genomic_DNA"/>
</dbReference>
<evidence type="ECO:0000256" key="9">
    <source>
        <dbReference type="ARBA" id="ARBA00023146"/>
    </source>
</evidence>
<evidence type="ECO:0000259" key="14">
    <source>
        <dbReference type="Pfam" id="PF06827"/>
    </source>
</evidence>
<gene>
    <name evidence="12 16" type="primary">ileS</name>
    <name evidence="16" type="ORF">Q9295_06855</name>
</gene>
<keyword evidence="8 12" id="KW-0648">Protein biosynthesis</keyword>
<feature type="short sequence motif" description="'KMSKS' region" evidence="12">
    <location>
        <begin position="648"/>
        <end position="652"/>
    </location>
</feature>
<feature type="binding site" evidence="12">
    <location>
        <position position="961"/>
    </location>
    <ligand>
        <name>Zn(2+)</name>
        <dbReference type="ChEBI" id="CHEBI:29105"/>
    </ligand>
</feature>
<dbReference type="InterPro" id="IPR009008">
    <property type="entry name" value="Val/Leu/Ile-tRNA-synth_edit"/>
</dbReference>
<evidence type="ECO:0000256" key="10">
    <source>
        <dbReference type="ARBA" id="ARBA00025217"/>
    </source>
</evidence>
<comment type="domain">
    <text evidence="12">IleRS has two distinct active sites: one for aminoacylation and one for editing. The misactivated valine is translocated from the active site to the editing site, which sterically excludes the correctly activated isoleucine. The single editing site contains two valyl binding pockets, one specific for each substrate (Val-AMP or Val-tRNA(Ile)).</text>
</comment>
<feature type="domain" description="Aminoacyl-tRNA synthetase class Ia" evidence="13">
    <location>
        <begin position="37"/>
        <end position="686"/>
    </location>
</feature>
<dbReference type="InterPro" id="IPR009080">
    <property type="entry name" value="tRNAsynth_Ia_anticodon-bd"/>
</dbReference>
<dbReference type="Gene3D" id="3.90.740.10">
    <property type="entry name" value="Valyl/Leucyl/Isoleucyl-tRNA synthetase, editing domain"/>
    <property type="match status" value="1"/>
</dbReference>
<keyword evidence="7 12" id="KW-0067">ATP-binding</keyword>
<comment type="subunit">
    <text evidence="12">Monomer.</text>
</comment>
<feature type="domain" description="Zinc finger FPG/IleRS-type" evidence="14">
    <location>
        <begin position="939"/>
        <end position="965"/>
    </location>
</feature>
<evidence type="ECO:0000256" key="11">
    <source>
        <dbReference type="ARBA" id="ARBA00048359"/>
    </source>
</evidence>
<dbReference type="CDD" id="cd07960">
    <property type="entry name" value="Anticodon_Ia_Ile_BEm"/>
    <property type="match status" value="1"/>
</dbReference>
<evidence type="ECO:0000256" key="8">
    <source>
        <dbReference type="ARBA" id="ARBA00022917"/>
    </source>
</evidence>
<protein>
    <recommendedName>
        <fullName evidence="12">Isoleucine--tRNA ligase</fullName>
        <ecNumber evidence="12">6.1.1.5</ecNumber>
    </recommendedName>
    <alternativeName>
        <fullName evidence="12">Isoleucyl-tRNA synthetase</fullName>
        <shortName evidence="12">IleRS</shortName>
    </alternativeName>
</protein>
<evidence type="ECO:0000256" key="2">
    <source>
        <dbReference type="ARBA" id="ARBA00022490"/>
    </source>
</evidence>
<evidence type="ECO:0000259" key="13">
    <source>
        <dbReference type="Pfam" id="PF00133"/>
    </source>
</evidence>
<evidence type="ECO:0000256" key="1">
    <source>
        <dbReference type="ARBA" id="ARBA00006887"/>
    </source>
</evidence>
<dbReference type="PROSITE" id="PS00178">
    <property type="entry name" value="AA_TRNA_LIGASE_I"/>
    <property type="match status" value="1"/>
</dbReference>
<comment type="similarity">
    <text evidence="1 12">Belongs to the class-I aminoacyl-tRNA synthetase family. IleS type 1 subfamily.</text>
</comment>
<sequence>MCADTPDTTAPDYRDTVFLPETDFPMRAGLPQREPEWLDRWAKIGIYDRLREKAGRPSFVLHDGPPYANGHLHIGHALNKILKDFIVRSQQMLGKDSRYVPGWDCHGLPIEWKIEEQYRAKGLNKDEVDTVAFRQECRKFAEGWVDIQREEFKRLGVTGKWEKPYLTMDYHAESVIAQEFMKLLMNGTLYQGSKPVMWSPVEKTALAEAEVEYKDHTSHTIWVRFPVVSGAEGLADAKVVIWTTTPWTIPQNRAVAYGTGIAYGLYRVDTVEEKSTAVAGELLVLADALAEGVKTSAKIEGWTRLRDVATSEFEGAILAHPYRGAEGGNGEWDYDVPMLPGEHVTDDAGTGFVHTAPSHGEDDYVLGLKFKLPMTYNVMEDSAYRADLPIFGGQAVFDQNGKEGPANVSNIKQLAYAGALLAKGKVKHSYPHSWRSKAPVIFRNTPQWFAAIDAKIEDGQSSYGDTIRERALTSIRELVAFTPETGKNRLHSMIEARPDWVLSRQRAWGVPLTCYVKKGAKPTDADFLLRNEDVNARIAAAFEAEGADVWYVQGFKERMLDGIVDPAAYVQVMDVLDVWFDSGSTHAFVLRDREDGTPDGIADLYLEGTDQHRGWFHSSLLQACGTKGRAPYKGVLTHGFTLDEKGMKMSKSVGNTVAPQEVIDEYGADILRLWVALSDYTVDLRIGKEILKGVADSYRRLRNTLRFLLGNLAGFTEAERVAPADMPELEQWVLHRLAELDEEVRKGYAAYDFQAVFQKLFTFCTTDLSAVYFDIRKDALYCDTPDSLRRRACRTVLDLLFERLTTWTAPILAFTMEEVWLCRNPGEGSSVHLQDFPETPAAWRNDTLAAKWDGIRAARRVVTGALEVQRTAKVIGASLEAAPVVHVADTAILAALNSVDFANLCITSGIKVTAEAGPEGAFALADVPGISVVFDHAPGEKCQRCWQILPDVGSHKHAGTCQRCDEALG</sequence>
<dbReference type="Gene3D" id="1.10.730.20">
    <property type="match status" value="1"/>
</dbReference>
<feature type="binding site" evidence="12">
    <location>
        <position position="651"/>
    </location>
    <ligand>
        <name>ATP</name>
        <dbReference type="ChEBI" id="CHEBI:30616"/>
    </ligand>
</feature>
<dbReference type="Gene3D" id="3.40.50.620">
    <property type="entry name" value="HUPs"/>
    <property type="match status" value="2"/>
</dbReference>
<proteinExistence type="inferred from homology"/>
<dbReference type="Pfam" id="PF00133">
    <property type="entry name" value="tRNA-synt_1"/>
    <property type="match status" value="1"/>
</dbReference>
<reference evidence="16 17" key="1">
    <citation type="submission" date="2023-08" db="EMBL/GenBank/DDBJ databases">
        <title>Characterization of two Paracoccaceae strains isolated from Phycosphere and proposal of Xinfangfangia lacusdiani sp. nov.</title>
        <authorList>
            <person name="Deng Y."/>
            <person name="Zhang Y.Q."/>
        </authorList>
    </citation>
    <scope>NUCLEOTIDE SEQUENCE [LARGE SCALE GENOMIC DNA]</scope>
    <source>
        <strain evidence="16 17">CPCC 101601</strain>
    </source>
</reference>
<feature type="binding site" evidence="12">
    <location>
        <position position="964"/>
    </location>
    <ligand>
        <name>Zn(2+)</name>
        <dbReference type="ChEBI" id="CHEBI:29105"/>
    </ligand>
</feature>
<accession>A0ABU0VWE8</accession>
<evidence type="ECO:0000256" key="3">
    <source>
        <dbReference type="ARBA" id="ARBA00022598"/>
    </source>
</evidence>
<keyword evidence="6 12" id="KW-0862">Zinc</keyword>
<dbReference type="PANTHER" id="PTHR42765:SF1">
    <property type="entry name" value="ISOLEUCINE--TRNA LIGASE, MITOCHONDRIAL"/>
    <property type="match status" value="1"/>
</dbReference>
<evidence type="ECO:0000256" key="6">
    <source>
        <dbReference type="ARBA" id="ARBA00022833"/>
    </source>
</evidence>
<keyword evidence="9 12" id="KW-0030">Aminoacyl-tRNA synthetase</keyword>
<dbReference type="SUPFAM" id="SSF52374">
    <property type="entry name" value="Nucleotidylyl transferase"/>
    <property type="match status" value="1"/>
</dbReference>
<dbReference type="InterPro" id="IPR033708">
    <property type="entry name" value="Anticodon_Ile_BEm"/>
</dbReference>
<organism evidence="16 17">
    <name type="scientific">Pseudogemmobacter lacusdianii</name>
    <dbReference type="NCBI Taxonomy" id="3069608"/>
    <lineage>
        <taxon>Bacteria</taxon>
        <taxon>Pseudomonadati</taxon>
        <taxon>Pseudomonadota</taxon>
        <taxon>Alphaproteobacteria</taxon>
        <taxon>Rhodobacterales</taxon>
        <taxon>Paracoccaceae</taxon>
        <taxon>Pseudogemmobacter</taxon>
    </lineage>
</organism>
<evidence type="ECO:0000313" key="17">
    <source>
        <dbReference type="Proteomes" id="UP001239680"/>
    </source>
</evidence>
<dbReference type="HAMAP" id="MF_02002">
    <property type="entry name" value="Ile_tRNA_synth_type1"/>
    <property type="match status" value="1"/>
</dbReference>
<comment type="function">
    <text evidence="10 12">Catalyzes the attachment of isoleucine to tRNA(Ile). As IleRS can inadvertently accommodate and process structurally similar amino acids such as valine, to avoid such errors it has two additional distinct tRNA(Ile)-dependent editing activities. One activity is designated as 'pretransfer' editing and involves the hydrolysis of activated Val-AMP. The other activity is designated 'posttransfer' editing and involves deacylation of mischarged Val-tRNA(Ile).</text>
</comment>
<evidence type="ECO:0000313" key="16">
    <source>
        <dbReference type="EMBL" id="MDQ2066084.1"/>
    </source>
</evidence>
<evidence type="ECO:0000259" key="15">
    <source>
        <dbReference type="Pfam" id="PF08264"/>
    </source>
</evidence>
<dbReference type="InterPro" id="IPR002300">
    <property type="entry name" value="aa-tRNA-synth_Ia"/>
</dbReference>
<keyword evidence="3 12" id="KW-0436">Ligase</keyword>
<dbReference type="InterPro" id="IPR023585">
    <property type="entry name" value="Ile-tRNA-ligase_type1"/>
</dbReference>
<dbReference type="InterPro" id="IPR002301">
    <property type="entry name" value="Ile-tRNA-ligase"/>
</dbReference>
<evidence type="ECO:0000256" key="12">
    <source>
        <dbReference type="HAMAP-Rule" id="MF_02002"/>
    </source>
</evidence>
<dbReference type="InterPro" id="IPR013155">
    <property type="entry name" value="M/V/L/I-tRNA-synth_anticd-bd"/>
</dbReference>
<dbReference type="InterPro" id="IPR001412">
    <property type="entry name" value="aa-tRNA-synth_I_CS"/>
</dbReference>
<dbReference type="SUPFAM" id="SSF47323">
    <property type="entry name" value="Anticodon-binding domain of a subclass of class I aminoacyl-tRNA synthetases"/>
    <property type="match status" value="1"/>
</dbReference>
<feature type="binding site" evidence="12">
    <location>
        <position position="945"/>
    </location>
    <ligand>
        <name>Zn(2+)</name>
        <dbReference type="ChEBI" id="CHEBI:29105"/>
    </ligand>
</feature>
<dbReference type="Proteomes" id="UP001239680">
    <property type="component" value="Unassembled WGS sequence"/>
</dbReference>
<dbReference type="GO" id="GO:0004822">
    <property type="term" value="F:isoleucine-tRNA ligase activity"/>
    <property type="evidence" value="ECO:0007669"/>
    <property type="project" value="UniProtKB-EC"/>
</dbReference>